<dbReference type="CDD" id="cd04301">
    <property type="entry name" value="NAT_SF"/>
    <property type="match status" value="1"/>
</dbReference>
<keyword evidence="3" id="KW-1185">Reference proteome</keyword>
<keyword evidence="2" id="KW-0687">Ribonucleoprotein</keyword>
<dbReference type="PANTHER" id="PTHR43305:SF1">
    <property type="entry name" value="FAMILY N-ACETYLTRANSFERASE, PUTATIVE (AFU_ORTHOLOGUE AFUA_2G01380)-RELATED"/>
    <property type="match status" value="1"/>
</dbReference>
<dbReference type="Proteomes" id="UP000199548">
    <property type="component" value="Unassembled WGS sequence"/>
</dbReference>
<dbReference type="PANTHER" id="PTHR43305">
    <property type="entry name" value="FAMILY N-ACETYLTRANSFERASE, PUTATIVE (AFU_ORTHOLOGUE AFUA_2G01380)-RELATED"/>
    <property type="match status" value="1"/>
</dbReference>
<evidence type="ECO:0000313" key="2">
    <source>
        <dbReference type="EMBL" id="SFJ23452.1"/>
    </source>
</evidence>
<dbReference type="GO" id="GO:0005840">
    <property type="term" value="C:ribosome"/>
    <property type="evidence" value="ECO:0007669"/>
    <property type="project" value="UniProtKB-KW"/>
</dbReference>
<gene>
    <name evidence="2" type="ORF">SAMN05192543_10619</name>
</gene>
<dbReference type="GO" id="GO:0016747">
    <property type="term" value="F:acyltransferase activity, transferring groups other than amino-acyl groups"/>
    <property type="evidence" value="ECO:0007669"/>
    <property type="project" value="InterPro"/>
</dbReference>
<dbReference type="EMBL" id="FOQU01000006">
    <property type="protein sequence ID" value="SFJ23452.1"/>
    <property type="molecule type" value="Genomic_DNA"/>
</dbReference>
<dbReference type="OrthoDB" id="70840at2"/>
<dbReference type="PROSITE" id="PS51186">
    <property type="entry name" value="GNAT"/>
    <property type="match status" value="1"/>
</dbReference>
<name>A0A1I3PPM2_9BURK</name>
<dbReference type="InterPro" id="IPR000182">
    <property type="entry name" value="GNAT_dom"/>
</dbReference>
<feature type="domain" description="N-acetyltransferase" evidence="1">
    <location>
        <begin position="2"/>
        <end position="155"/>
    </location>
</feature>
<dbReference type="AlphaFoldDB" id="A0A1I3PPM2"/>
<protein>
    <submittedName>
        <fullName evidence="2">Ribosomal protein S18 acetylase RimI</fullName>
    </submittedName>
</protein>
<dbReference type="InterPro" id="IPR016181">
    <property type="entry name" value="Acyl_CoA_acyltransferase"/>
</dbReference>
<proteinExistence type="predicted"/>
<sequence length="155" mass="17261">MTEIRAARFPEHLEAVRAIFREYAASLPVDLDFQNFAAELADLPGKYAEPEGRVLLAWSGREVLGSVAMRPLENDICEMKRLYVRPAGRGQSLGRQLAMRIVQVAKETGYRKIRLDTLPDMAAAQQLYASLGFQAIAAYVYNPVAGTQFLELDLA</sequence>
<organism evidence="2 3">
    <name type="scientific">Paraburkholderia megapolitana</name>
    <dbReference type="NCBI Taxonomy" id="420953"/>
    <lineage>
        <taxon>Bacteria</taxon>
        <taxon>Pseudomonadati</taxon>
        <taxon>Pseudomonadota</taxon>
        <taxon>Betaproteobacteria</taxon>
        <taxon>Burkholderiales</taxon>
        <taxon>Burkholderiaceae</taxon>
        <taxon>Paraburkholderia</taxon>
    </lineage>
</organism>
<evidence type="ECO:0000313" key="3">
    <source>
        <dbReference type="Proteomes" id="UP000199548"/>
    </source>
</evidence>
<keyword evidence="2" id="KW-0689">Ribosomal protein</keyword>
<dbReference type="Pfam" id="PF00583">
    <property type="entry name" value="Acetyltransf_1"/>
    <property type="match status" value="1"/>
</dbReference>
<dbReference type="Gene3D" id="3.40.630.30">
    <property type="match status" value="1"/>
</dbReference>
<dbReference type="InterPro" id="IPR052777">
    <property type="entry name" value="Acetyltransferase_Enz"/>
</dbReference>
<dbReference type="RefSeq" id="WP_091015836.1">
    <property type="nucleotide sequence ID" value="NZ_CP041743.1"/>
</dbReference>
<dbReference type="SUPFAM" id="SSF55729">
    <property type="entry name" value="Acyl-CoA N-acyltransferases (Nat)"/>
    <property type="match status" value="1"/>
</dbReference>
<reference evidence="2 3" key="1">
    <citation type="submission" date="2016-10" db="EMBL/GenBank/DDBJ databases">
        <authorList>
            <person name="de Groot N.N."/>
        </authorList>
    </citation>
    <scope>NUCLEOTIDE SEQUENCE [LARGE SCALE GENOMIC DNA]</scope>
    <source>
        <strain evidence="2 3">LMG 23650</strain>
    </source>
</reference>
<evidence type="ECO:0000259" key="1">
    <source>
        <dbReference type="PROSITE" id="PS51186"/>
    </source>
</evidence>
<accession>A0A1I3PPM2</accession>
<dbReference type="STRING" id="420953.SAMN05192543_10619"/>